<feature type="transmembrane region" description="Helical" evidence="7">
    <location>
        <begin position="179"/>
        <end position="200"/>
    </location>
</feature>
<evidence type="ECO:0000313" key="8">
    <source>
        <dbReference type="EMBL" id="TCS38890.1"/>
    </source>
</evidence>
<dbReference type="PRINTS" id="PR00176">
    <property type="entry name" value="NANEUSMPORT"/>
</dbReference>
<dbReference type="PANTHER" id="PTHR42948:SF1">
    <property type="entry name" value="TRANSPORTER"/>
    <property type="match status" value="1"/>
</dbReference>
<proteinExistence type="inferred from homology"/>
<feature type="transmembrane region" description="Helical" evidence="7">
    <location>
        <begin position="12"/>
        <end position="32"/>
    </location>
</feature>
<comment type="caution">
    <text evidence="8">The sequence shown here is derived from an EMBL/GenBank/DDBJ whole genome shotgun (WGS) entry which is preliminary data.</text>
</comment>
<dbReference type="GO" id="GO:0016020">
    <property type="term" value="C:membrane"/>
    <property type="evidence" value="ECO:0007669"/>
    <property type="project" value="UniProtKB-SubCell"/>
</dbReference>
<comment type="subcellular location">
    <subcellularLocation>
        <location evidence="1">Membrane</location>
        <topology evidence="1">Multi-pass membrane protein</topology>
    </subcellularLocation>
</comment>
<evidence type="ECO:0000256" key="6">
    <source>
        <dbReference type="RuleBase" id="RU003732"/>
    </source>
</evidence>
<dbReference type="PANTHER" id="PTHR42948">
    <property type="entry name" value="TRANSPORTER"/>
    <property type="match status" value="1"/>
</dbReference>
<comment type="similarity">
    <text evidence="6">Belongs to the sodium:neurotransmitter symporter (SNF) (TC 2.A.22) family.</text>
</comment>
<dbReference type="Proteomes" id="UP000295793">
    <property type="component" value="Unassembled WGS sequence"/>
</dbReference>
<keyword evidence="3 6" id="KW-0812">Transmembrane</keyword>
<keyword evidence="4 7" id="KW-1133">Transmembrane helix</keyword>
<dbReference type="Pfam" id="PF00209">
    <property type="entry name" value="SNF"/>
    <property type="match status" value="2"/>
</dbReference>
<dbReference type="OrthoDB" id="9762833at2"/>
<reference evidence="8 9" key="1">
    <citation type="submission" date="2019-03" db="EMBL/GenBank/DDBJ databases">
        <title>Genomic Encyclopedia of Archaeal and Bacterial Type Strains, Phase II (KMG-II): from individual species to whole genera.</title>
        <authorList>
            <person name="Goeker M."/>
        </authorList>
    </citation>
    <scope>NUCLEOTIDE SEQUENCE [LARGE SCALE GENOMIC DNA]</scope>
    <source>
        <strain evidence="8 9">DSM 15388</strain>
    </source>
</reference>
<feature type="transmembrane region" description="Helical" evidence="7">
    <location>
        <begin position="257"/>
        <end position="281"/>
    </location>
</feature>
<evidence type="ECO:0000256" key="5">
    <source>
        <dbReference type="ARBA" id="ARBA00023136"/>
    </source>
</evidence>
<dbReference type="PROSITE" id="PS00610">
    <property type="entry name" value="NA_NEUROTRAN_SYMP_1"/>
    <property type="match status" value="1"/>
</dbReference>
<dbReference type="InterPro" id="IPR037272">
    <property type="entry name" value="SNS_sf"/>
</dbReference>
<keyword evidence="5 7" id="KW-0472">Membrane</keyword>
<feature type="transmembrane region" description="Helical" evidence="7">
    <location>
        <begin position="346"/>
        <end position="368"/>
    </location>
</feature>
<dbReference type="EMBL" id="SLZR01000014">
    <property type="protein sequence ID" value="TCS38890.1"/>
    <property type="molecule type" value="Genomic_DNA"/>
</dbReference>
<keyword evidence="2 6" id="KW-0813">Transport</keyword>
<dbReference type="AlphaFoldDB" id="A0A4V2UJ64"/>
<dbReference type="NCBIfam" id="NF037979">
    <property type="entry name" value="Na_transp"/>
    <property type="match status" value="1"/>
</dbReference>
<dbReference type="PROSITE" id="PS50267">
    <property type="entry name" value="NA_NEUROTRAN_SYMP_3"/>
    <property type="match status" value="1"/>
</dbReference>
<dbReference type="CDD" id="cd10336">
    <property type="entry name" value="SLC6sbd_Tyt1-Like"/>
    <property type="match status" value="1"/>
</dbReference>
<evidence type="ECO:0000256" key="7">
    <source>
        <dbReference type="SAM" id="Phobius"/>
    </source>
</evidence>
<keyword evidence="6" id="KW-0769">Symport</keyword>
<sequence>MTQQTTSRDGFSSRLGIIAAAAGSAIGLGNIWKFPYITGEYGGAAFILMYLGCIALIGLPVMLSEFVIGRRAQTNAFGAFKKEAPGTPWFLTGIMGIITAFIILSFYGVVAGWTLHYIFLAITNSFAGASADELGGTFVSFISSPGMPVFWQGVFMALTVGVVLGGVKNGIERYSKILMPLLLVMLIILAFRAMTVKGAAEGIAFLFKPDFSKLTMEALMAALGHAFFSLSLGMGAMMTYGSYIGKQENLGKTAVQVCIADTAIALIAGLAIFPAVFAFGIEPSAGPGLVFITLPNVFAQMAFGQLFAVIFFVLLAVAALTSAISLMEVVVAYFDEEFGWKRSTSTISVAVSMTFTGAILSQGNGAWSGFELPFLLGGEVITMNIFDWFITLTDQLLPLGGLLVALFIGWQLDRNEIEDELTNHGKLKLAYLGAYRIVIKFIAPLLIAIVFLSAIFGIV</sequence>
<feature type="transmembrane region" description="Helical" evidence="7">
    <location>
        <begin position="149"/>
        <end position="167"/>
    </location>
</feature>
<evidence type="ECO:0000256" key="4">
    <source>
        <dbReference type="ARBA" id="ARBA00022989"/>
    </source>
</evidence>
<dbReference type="InterPro" id="IPR047218">
    <property type="entry name" value="YocR/YhdH-like"/>
</dbReference>
<feature type="transmembrane region" description="Helical" evidence="7">
    <location>
        <begin position="301"/>
        <end position="334"/>
    </location>
</feature>
<dbReference type="GO" id="GO:0015293">
    <property type="term" value="F:symporter activity"/>
    <property type="evidence" value="ECO:0007669"/>
    <property type="project" value="UniProtKB-KW"/>
</dbReference>
<organism evidence="8 9">
    <name type="scientific">Reinekea marinisedimentorum</name>
    <dbReference type="NCBI Taxonomy" id="230495"/>
    <lineage>
        <taxon>Bacteria</taxon>
        <taxon>Pseudomonadati</taxon>
        <taxon>Pseudomonadota</taxon>
        <taxon>Gammaproteobacteria</taxon>
        <taxon>Oceanospirillales</taxon>
        <taxon>Saccharospirillaceae</taxon>
        <taxon>Reinekea</taxon>
    </lineage>
</organism>
<feature type="transmembrane region" description="Helical" evidence="7">
    <location>
        <begin position="89"/>
        <end position="110"/>
    </location>
</feature>
<dbReference type="InterPro" id="IPR000175">
    <property type="entry name" value="Na/ntran_symport"/>
</dbReference>
<protein>
    <recommendedName>
        <fullName evidence="6">Transporter</fullName>
    </recommendedName>
</protein>
<feature type="transmembrane region" description="Helical" evidence="7">
    <location>
        <begin position="220"/>
        <end position="245"/>
    </location>
</feature>
<accession>A0A4V2UJ64</accession>
<name>A0A4V2UJ64_9GAMM</name>
<feature type="transmembrane region" description="Helical" evidence="7">
    <location>
        <begin position="44"/>
        <end position="68"/>
    </location>
</feature>
<dbReference type="SUPFAM" id="SSF161070">
    <property type="entry name" value="SNF-like"/>
    <property type="match status" value="1"/>
</dbReference>
<evidence type="ECO:0000256" key="2">
    <source>
        <dbReference type="ARBA" id="ARBA00022448"/>
    </source>
</evidence>
<feature type="transmembrane region" description="Helical" evidence="7">
    <location>
        <begin position="433"/>
        <end position="458"/>
    </location>
</feature>
<dbReference type="RefSeq" id="WP_132702674.1">
    <property type="nucleotide sequence ID" value="NZ_SLZR01000014.1"/>
</dbReference>
<evidence type="ECO:0000256" key="3">
    <source>
        <dbReference type="ARBA" id="ARBA00022692"/>
    </source>
</evidence>
<evidence type="ECO:0000256" key="1">
    <source>
        <dbReference type="ARBA" id="ARBA00004141"/>
    </source>
</evidence>
<keyword evidence="9" id="KW-1185">Reference proteome</keyword>
<evidence type="ECO:0000313" key="9">
    <source>
        <dbReference type="Proteomes" id="UP000295793"/>
    </source>
</evidence>
<feature type="transmembrane region" description="Helical" evidence="7">
    <location>
        <begin position="388"/>
        <end position="412"/>
    </location>
</feature>
<gene>
    <name evidence="8" type="ORF">BCF53_11455</name>
</gene>